<dbReference type="PRINTS" id="PR00038">
    <property type="entry name" value="HTHLUXR"/>
</dbReference>
<accession>A0A1H6BQL0</accession>
<dbReference type="OrthoDB" id="840236at2"/>
<evidence type="ECO:0000256" key="3">
    <source>
        <dbReference type="ARBA" id="ARBA00023163"/>
    </source>
</evidence>
<dbReference type="Pfam" id="PF00196">
    <property type="entry name" value="GerE"/>
    <property type="match status" value="1"/>
</dbReference>
<reference evidence="6" key="1">
    <citation type="submission" date="2016-10" db="EMBL/GenBank/DDBJ databases">
        <authorList>
            <person name="Varghese N."/>
            <person name="Submissions S."/>
        </authorList>
    </citation>
    <scope>NUCLEOTIDE SEQUENCE [LARGE SCALE GENOMIC DNA]</scope>
    <source>
        <strain evidence="6">DSM 22361</strain>
    </source>
</reference>
<dbReference type="InterPro" id="IPR036388">
    <property type="entry name" value="WH-like_DNA-bd_sf"/>
</dbReference>
<evidence type="ECO:0000313" key="6">
    <source>
        <dbReference type="Proteomes" id="UP000236731"/>
    </source>
</evidence>
<protein>
    <submittedName>
        <fullName evidence="5">Regulatory protein, luxR family</fullName>
    </submittedName>
</protein>
<sequence length="193" mass="21998">MIDLNKVKQALPPGLEDDNVEFYVFNNNIKCLHQGKTYLWGDFPVWIMERIEQDMLENPEALRALVAWDFIQREEAMRQYIICRFGGFDGHADMEADGKIKHVEYFECGRRGQCASEGKLCSAIKVGDDHLTKQEIIVLKKVAAGKPNKIIADELSISEETVSSHNQNIQRKLGVSSKIEMATWAVKRNIIES</sequence>
<dbReference type="Gene3D" id="1.10.10.10">
    <property type="entry name" value="Winged helix-like DNA-binding domain superfamily/Winged helix DNA-binding domain"/>
    <property type="match status" value="1"/>
</dbReference>
<gene>
    <name evidence="5" type="ORF">SAMN05421877_11136</name>
</gene>
<dbReference type="RefSeq" id="WP_103907315.1">
    <property type="nucleotide sequence ID" value="NZ_CP049246.1"/>
</dbReference>
<dbReference type="PANTHER" id="PTHR44688">
    <property type="entry name" value="DNA-BINDING TRANSCRIPTIONAL ACTIVATOR DEVR_DOSR"/>
    <property type="match status" value="1"/>
</dbReference>
<name>A0A1H6BQL0_9SPHI</name>
<dbReference type="SMART" id="SM00421">
    <property type="entry name" value="HTH_LUXR"/>
    <property type="match status" value="1"/>
</dbReference>
<dbReference type="InterPro" id="IPR016032">
    <property type="entry name" value="Sig_transdc_resp-reg_C-effctor"/>
</dbReference>
<dbReference type="EMBL" id="FNUT01000011">
    <property type="protein sequence ID" value="SEG62486.1"/>
    <property type="molecule type" value="Genomic_DNA"/>
</dbReference>
<dbReference type="GO" id="GO:0003677">
    <property type="term" value="F:DNA binding"/>
    <property type="evidence" value="ECO:0007669"/>
    <property type="project" value="UniProtKB-KW"/>
</dbReference>
<keyword evidence="2" id="KW-0238">DNA-binding</keyword>
<keyword evidence="1" id="KW-0805">Transcription regulation</keyword>
<evidence type="ECO:0000256" key="2">
    <source>
        <dbReference type="ARBA" id="ARBA00023125"/>
    </source>
</evidence>
<dbReference type="PROSITE" id="PS00622">
    <property type="entry name" value="HTH_LUXR_1"/>
    <property type="match status" value="1"/>
</dbReference>
<keyword evidence="6" id="KW-1185">Reference proteome</keyword>
<evidence type="ECO:0000256" key="1">
    <source>
        <dbReference type="ARBA" id="ARBA00023015"/>
    </source>
</evidence>
<dbReference type="PROSITE" id="PS50043">
    <property type="entry name" value="HTH_LUXR_2"/>
    <property type="match status" value="1"/>
</dbReference>
<evidence type="ECO:0000259" key="4">
    <source>
        <dbReference type="PROSITE" id="PS50043"/>
    </source>
</evidence>
<evidence type="ECO:0000313" key="5">
    <source>
        <dbReference type="EMBL" id="SEG62486.1"/>
    </source>
</evidence>
<keyword evidence="3" id="KW-0804">Transcription</keyword>
<dbReference type="SUPFAM" id="SSF46894">
    <property type="entry name" value="C-terminal effector domain of the bipartite response regulators"/>
    <property type="match status" value="1"/>
</dbReference>
<dbReference type="Proteomes" id="UP000236731">
    <property type="component" value="Unassembled WGS sequence"/>
</dbReference>
<proteinExistence type="predicted"/>
<organism evidence="5 6">
    <name type="scientific">Sphingobacterium lactis</name>
    <dbReference type="NCBI Taxonomy" id="797291"/>
    <lineage>
        <taxon>Bacteria</taxon>
        <taxon>Pseudomonadati</taxon>
        <taxon>Bacteroidota</taxon>
        <taxon>Sphingobacteriia</taxon>
        <taxon>Sphingobacteriales</taxon>
        <taxon>Sphingobacteriaceae</taxon>
        <taxon>Sphingobacterium</taxon>
    </lineage>
</organism>
<dbReference type="CDD" id="cd06170">
    <property type="entry name" value="LuxR_C_like"/>
    <property type="match status" value="1"/>
</dbReference>
<dbReference type="InterPro" id="IPR000792">
    <property type="entry name" value="Tscrpt_reg_LuxR_C"/>
</dbReference>
<dbReference type="GO" id="GO:0006355">
    <property type="term" value="P:regulation of DNA-templated transcription"/>
    <property type="evidence" value="ECO:0007669"/>
    <property type="project" value="InterPro"/>
</dbReference>
<feature type="domain" description="HTH luxR-type" evidence="4">
    <location>
        <begin position="124"/>
        <end position="189"/>
    </location>
</feature>
<dbReference type="AlphaFoldDB" id="A0A1H6BQL0"/>
<dbReference type="PANTHER" id="PTHR44688:SF16">
    <property type="entry name" value="DNA-BINDING TRANSCRIPTIONAL ACTIVATOR DEVR_DOSR"/>
    <property type="match status" value="1"/>
</dbReference>